<accession>A0A0F9D1I1</accession>
<evidence type="ECO:0000256" key="1">
    <source>
        <dbReference type="SAM" id="MobiDB-lite"/>
    </source>
</evidence>
<gene>
    <name evidence="2" type="ORF">LCGC14_2600910</name>
</gene>
<protein>
    <submittedName>
        <fullName evidence="2">Uncharacterized protein</fullName>
    </submittedName>
</protein>
<proteinExistence type="predicted"/>
<comment type="caution">
    <text evidence="2">The sequence shown here is derived from an EMBL/GenBank/DDBJ whole genome shotgun (WGS) entry which is preliminary data.</text>
</comment>
<dbReference type="EMBL" id="LAZR01043910">
    <property type="protein sequence ID" value="KKL05953.1"/>
    <property type="molecule type" value="Genomic_DNA"/>
</dbReference>
<feature type="region of interest" description="Disordered" evidence="1">
    <location>
        <begin position="1"/>
        <end position="21"/>
    </location>
</feature>
<sequence>MAKSEAKCPGCEKPTTLGDGGLPDACKKCTDPDWSGKCIVCHASPIMPMLEMCGPCIFGEAETANGNW</sequence>
<name>A0A0F9D1I1_9ZZZZ</name>
<evidence type="ECO:0000313" key="2">
    <source>
        <dbReference type="EMBL" id="KKL05953.1"/>
    </source>
</evidence>
<organism evidence="2">
    <name type="scientific">marine sediment metagenome</name>
    <dbReference type="NCBI Taxonomy" id="412755"/>
    <lineage>
        <taxon>unclassified sequences</taxon>
        <taxon>metagenomes</taxon>
        <taxon>ecological metagenomes</taxon>
    </lineage>
</organism>
<reference evidence="2" key="1">
    <citation type="journal article" date="2015" name="Nature">
        <title>Complex archaea that bridge the gap between prokaryotes and eukaryotes.</title>
        <authorList>
            <person name="Spang A."/>
            <person name="Saw J.H."/>
            <person name="Jorgensen S.L."/>
            <person name="Zaremba-Niedzwiedzka K."/>
            <person name="Martijn J."/>
            <person name="Lind A.E."/>
            <person name="van Eijk R."/>
            <person name="Schleper C."/>
            <person name="Guy L."/>
            <person name="Ettema T.J."/>
        </authorList>
    </citation>
    <scope>NUCLEOTIDE SEQUENCE</scope>
</reference>
<dbReference type="AlphaFoldDB" id="A0A0F9D1I1"/>